<dbReference type="Pfam" id="PF24797">
    <property type="entry name" value="Beta-prop_WDR35_TULP_N"/>
    <property type="match status" value="1"/>
</dbReference>
<dbReference type="PROSITE" id="PS50225">
    <property type="entry name" value="SOCS"/>
    <property type="match status" value="1"/>
</dbReference>
<feature type="domain" description="SOCS box" evidence="9">
    <location>
        <begin position="363"/>
        <end position="413"/>
    </location>
</feature>
<reference evidence="11" key="2">
    <citation type="submission" date="2025-08" db="UniProtKB">
        <authorList>
            <consortium name="RefSeq"/>
        </authorList>
    </citation>
    <scope>IDENTIFICATION</scope>
    <source>
        <strain evidence="11">S238N-H82</strain>
        <tissue evidence="11">Testes</tissue>
    </source>
</reference>
<dbReference type="InterPro" id="IPR001680">
    <property type="entry name" value="WD40_rpt"/>
</dbReference>
<dbReference type="OrthoDB" id="8775810at2759"/>
<dbReference type="InterPro" id="IPR025659">
    <property type="entry name" value="Tubby-like_C"/>
</dbReference>
<feature type="region of interest" description="Disordered" evidence="8">
    <location>
        <begin position="503"/>
        <end position="544"/>
    </location>
</feature>
<dbReference type="Pfam" id="PF01167">
    <property type="entry name" value="Tub"/>
    <property type="match status" value="1"/>
</dbReference>
<feature type="compositionally biased region" description="Low complexity" evidence="8">
    <location>
        <begin position="503"/>
        <end position="513"/>
    </location>
</feature>
<name>A0A9J7LP82_BRAFL</name>
<dbReference type="OMA" id="RCYCTIR"/>
<feature type="region of interest" description="Disordered" evidence="8">
    <location>
        <begin position="974"/>
        <end position="1000"/>
    </location>
</feature>
<proteinExistence type="inferred from homology"/>
<comment type="subcellular location">
    <subcellularLocation>
        <location evidence="1">Cytoplasm</location>
    </subcellularLocation>
</comment>
<protein>
    <submittedName>
        <fullName evidence="11">Tubby-related protein 4-like isoform X1</fullName>
    </submittedName>
</protein>
<feature type="compositionally biased region" description="Basic and acidic residues" evidence="8">
    <location>
        <begin position="534"/>
        <end position="543"/>
    </location>
</feature>
<evidence type="ECO:0000256" key="8">
    <source>
        <dbReference type="SAM" id="MobiDB-lite"/>
    </source>
</evidence>
<dbReference type="InterPro" id="IPR001496">
    <property type="entry name" value="SOCS_box"/>
</dbReference>
<dbReference type="PANTHER" id="PTHR16517">
    <property type="entry name" value="TUBBY-RELATED"/>
    <property type="match status" value="1"/>
</dbReference>
<keyword evidence="5 7" id="KW-0853">WD repeat</keyword>
<dbReference type="InterPro" id="IPR015943">
    <property type="entry name" value="WD40/YVTN_repeat-like_dom_sf"/>
</dbReference>
<reference evidence="10" key="1">
    <citation type="journal article" date="2020" name="Nat. Ecol. Evol.">
        <title>Deeply conserved synteny resolves early events in vertebrate evolution.</title>
        <authorList>
            <person name="Simakov O."/>
            <person name="Marletaz F."/>
            <person name="Yue J.X."/>
            <person name="O'Connell B."/>
            <person name="Jenkins J."/>
            <person name="Brandt A."/>
            <person name="Calef R."/>
            <person name="Tung C.H."/>
            <person name="Huang T.K."/>
            <person name="Schmutz J."/>
            <person name="Satoh N."/>
            <person name="Yu J.K."/>
            <person name="Putnam N.H."/>
            <person name="Green R.E."/>
            <person name="Rokhsar D.S."/>
        </authorList>
    </citation>
    <scope>NUCLEOTIDE SEQUENCE [LARGE SCALE GENOMIC DNA]</scope>
    <source>
        <strain evidence="10">S238N-H82</strain>
    </source>
</reference>
<dbReference type="InterPro" id="IPR000007">
    <property type="entry name" value="Tubby_C"/>
</dbReference>
<dbReference type="InterPro" id="IPR056159">
    <property type="entry name" value="Beta-prop_IFT121_TULP_N"/>
</dbReference>
<keyword evidence="4" id="KW-0963">Cytoplasm</keyword>
<evidence type="ECO:0000256" key="1">
    <source>
        <dbReference type="ARBA" id="ARBA00004496"/>
    </source>
</evidence>
<dbReference type="RefSeq" id="XP_035686202.1">
    <property type="nucleotide sequence ID" value="XM_035830309.1"/>
</dbReference>
<sequence>MHARLEHAPVARSDSTIHTLSWNGIIPASEREKSVARRRYCHEGWLATGNAKGVVGATFTTSHCRKEYKAPPRSNFNLRGHNSEVVLVRWNEPYQKLATCDGNGVIFVWIKYEGRWSIELVNDRGSPVSDFNWSHDGRLALICYRDGFVLVGSVAGQRYWSSMLNLEESNILCGVWTPDDKQVLFGTADGQVIVMDSHGAMVAQCILDDDDEIRSLAWSGEKFHMVNTSDSESEVEESPSTPKQKGQRRRHSQRQAAMKSGHILAVGFGSGDVALMKSYDDMAPVLIRTNMIATKLEWSSCGLFLAVGGTHRHITDPDSVSAVKYYDTSGHLRFTLNIPAQRALTAMTWGHNDKRFFVASGSSLFVAWVEKEVAPLQLLCMEVVGTMIKEEKQVARLPLPSRIKNYVTQAFSPTIKQGCIPDPSKLREFVSQTSVGAERLHCTMVRTDDDGYTLYLEYLGGLVPLLKGKKVSKLRPEFVIFDPEVCTKDDKSDDDGGIFSGLSSSGCSSGSDFSDNDSDELQSRRRSPGQLGRKGSEKERDTVYLDNLPQENRLVEVTSNIWGTKFKVHGLAPFLPAYMGAVNYKTSLLHLQPRQMTIYLPEIGKGIRPPRDTTFNPNMFSEDEEEGSPGCRDSGISNVEPPPEEMDVPICPVSCADSLRSVKKELLTTRMNLANEDIFSSANQITLPGKYFVEVHHGNSEVHHGSGVEVQRGRQEAQCIRPDCYERRELSPSEREQYISQGAIPKAYKSVEALNKNLEDLDGETECDGEILAAEEPQKLLEGGVVTNGDGGVANEMFVDGELEGERWAKVATEIIEPSSVETSLFSDDGDETKVFSEGASLTLAPRENRCRRLGMLSSAKTSIISEKARQLLATPKNSLREPSRGPPSPKMEPEDIFEPRESIARKANQTLDKHVSIKLTERPGSPREIESNASRCRGPYEDRVVDKGVRGIAEGGKLIHQLCTKCNKSHGVKGQKVKFRSRSQAEQSSDSEGECNLSGDELGALRTKGLTRRKSKRVRSRSEGDEIIVQHEYVLTNKAPLWNESTQVYQLDFGGRVTQESAKNFQVELEGQQVLQFGRIDVNAYTLDFQHPFTALQAFAVALANVTQRLK</sequence>
<accession>A0A9J7LP82</accession>
<evidence type="ECO:0000256" key="4">
    <source>
        <dbReference type="ARBA" id="ARBA00022490"/>
    </source>
</evidence>
<dbReference type="Gene3D" id="3.20.90.10">
    <property type="entry name" value="Tubby Protein, Chain A"/>
    <property type="match status" value="1"/>
</dbReference>
<dbReference type="GeneID" id="118422648"/>
<evidence type="ECO:0000256" key="6">
    <source>
        <dbReference type="ARBA" id="ARBA00022737"/>
    </source>
</evidence>
<dbReference type="Proteomes" id="UP000001554">
    <property type="component" value="Chromosome 9"/>
</dbReference>
<keyword evidence="10" id="KW-1185">Reference proteome</keyword>
<evidence type="ECO:0000256" key="2">
    <source>
        <dbReference type="ARBA" id="ARBA00004906"/>
    </source>
</evidence>
<dbReference type="GO" id="GO:0005737">
    <property type="term" value="C:cytoplasm"/>
    <property type="evidence" value="ECO:0007669"/>
    <property type="project" value="UniProtKB-SubCell"/>
</dbReference>
<dbReference type="KEGG" id="bfo:118422648"/>
<dbReference type="SUPFAM" id="SSF82171">
    <property type="entry name" value="DPP6 N-terminal domain-like"/>
    <property type="match status" value="1"/>
</dbReference>
<organism evidence="10 11">
    <name type="scientific">Branchiostoma floridae</name>
    <name type="common">Florida lancelet</name>
    <name type="synonym">Amphioxus</name>
    <dbReference type="NCBI Taxonomy" id="7739"/>
    <lineage>
        <taxon>Eukaryota</taxon>
        <taxon>Metazoa</taxon>
        <taxon>Chordata</taxon>
        <taxon>Cephalochordata</taxon>
        <taxon>Leptocardii</taxon>
        <taxon>Amphioxiformes</taxon>
        <taxon>Branchiostomatidae</taxon>
        <taxon>Branchiostoma</taxon>
    </lineage>
</organism>
<gene>
    <name evidence="11" type="primary">LOC118422648</name>
</gene>
<comment type="similarity">
    <text evidence="3">Belongs to the TUB family.</text>
</comment>
<feature type="region of interest" description="Disordered" evidence="8">
    <location>
        <begin position="870"/>
        <end position="895"/>
    </location>
</feature>
<dbReference type="PANTHER" id="PTHR16517:SF2">
    <property type="entry name" value="TUBBY-RELATED PROTEIN 4"/>
    <property type="match status" value="1"/>
</dbReference>
<evidence type="ECO:0000259" key="9">
    <source>
        <dbReference type="PROSITE" id="PS50225"/>
    </source>
</evidence>
<evidence type="ECO:0000313" key="11">
    <source>
        <dbReference type="RefSeq" id="XP_035686202.1"/>
    </source>
</evidence>
<dbReference type="PROSITE" id="PS50082">
    <property type="entry name" value="WD_REPEATS_2"/>
    <property type="match status" value="1"/>
</dbReference>
<evidence type="ECO:0000256" key="5">
    <source>
        <dbReference type="ARBA" id="ARBA00022574"/>
    </source>
</evidence>
<evidence type="ECO:0000313" key="10">
    <source>
        <dbReference type="Proteomes" id="UP000001554"/>
    </source>
</evidence>
<evidence type="ECO:0000256" key="3">
    <source>
        <dbReference type="ARBA" id="ARBA00007129"/>
    </source>
</evidence>
<dbReference type="SMART" id="SM00320">
    <property type="entry name" value="WD40"/>
    <property type="match status" value="4"/>
</dbReference>
<dbReference type="Gene3D" id="2.130.10.10">
    <property type="entry name" value="YVTN repeat-like/Quinoprotein amine dehydrogenase"/>
    <property type="match status" value="1"/>
</dbReference>
<dbReference type="SUPFAM" id="SSF54518">
    <property type="entry name" value="Tubby C-terminal domain-like"/>
    <property type="match status" value="1"/>
</dbReference>
<feature type="region of interest" description="Disordered" evidence="8">
    <location>
        <begin position="620"/>
        <end position="643"/>
    </location>
</feature>
<evidence type="ECO:0000256" key="7">
    <source>
        <dbReference type="PROSITE-ProRule" id="PRU00221"/>
    </source>
</evidence>
<comment type="pathway">
    <text evidence="2">Protein modification; protein ubiquitination.</text>
</comment>
<dbReference type="AlphaFoldDB" id="A0A9J7LP82"/>
<feature type="region of interest" description="Disordered" evidence="8">
    <location>
        <begin position="227"/>
        <end position="258"/>
    </location>
</feature>
<feature type="repeat" description="WD" evidence="7">
    <location>
        <begin position="78"/>
        <end position="109"/>
    </location>
</feature>
<keyword evidence="6" id="KW-0677">Repeat</keyword>